<organism evidence="2 3">
    <name type="scientific">Methylomicrobium album BG8</name>
    <dbReference type="NCBI Taxonomy" id="686340"/>
    <lineage>
        <taxon>Bacteria</taxon>
        <taxon>Pseudomonadati</taxon>
        <taxon>Pseudomonadota</taxon>
        <taxon>Gammaproteobacteria</taxon>
        <taxon>Methylococcales</taxon>
        <taxon>Methylococcaceae</taxon>
        <taxon>Methylomicrobium</taxon>
    </lineage>
</organism>
<sequence length="167" mass="17736">MATKSDFSSAEWEVLRDAPHLVILAVTVAGASGFFGSIAEALAPSGIINEALQGSNPLLREVCGREEIKSSIESIKELARASGDFANIQAVLRQEAVDKSRTAIGILRKKGSPEDVSVYRDFLIHLGDKVANAAKEGGFLGFGGERVSEHERTLLAELAEAVGMLQA</sequence>
<dbReference type="EMBL" id="CM001475">
    <property type="protein sequence ID" value="EIC31269.1"/>
    <property type="molecule type" value="Genomic_DNA"/>
</dbReference>
<gene>
    <name evidence="2" type="ORF">Metal_3622</name>
</gene>
<proteinExistence type="predicted"/>
<feature type="transmembrane region" description="Helical" evidence="1">
    <location>
        <begin position="20"/>
        <end position="43"/>
    </location>
</feature>
<name>H8GGZ4_METAL</name>
<keyword evidence="1" id="KW-0472">Membrane</keyword>
<dbReference type="eggNOG" id="ENOG50334J9">
    <property type="taxonomic scope" value="Bacteria"/>
</dbReference>
<dbReference type="Proteomes" id="UP000005090">
    <property type="component" value="Chromosome"/>
</dbReference>
<dbReference type="HOGENOM" id="CLU_114869_0_0_6"/>
<keyword evidence="3" id="KW-1185">Reference proteome</keyword>
<evidence type="ECO:0000256" key="1">
    <source>
        <dbReference type="SAM" id="Phobius"/>
    </source>
</evidence>
<accession>H8GGZ4</accession>
<keyword evidence="1" id="KW-0812">Transmembrane</keyword>
<protein>
    <submittedName>
        <fullName evidence="2">Uncharacterized protein</fullName>
    </submittedName>
</protein>
<evidence type="ECO:0000313" key="2">
    <source>
        <dbReference type="EMBL" id="EIC31269.1"/>
    </source>
</evidence>
<reference evidence="2 3" key="1">
    <citation type="journal article" date="2013" name="Genome Announc.">
        <title>Genome Sequence of the Obligate Gammaproteobacterial Methanotroph Methylomicrobium album Strain BG8.</title>
        <authorList>
            <person name="Kits K.D."/>
            <person name="Kalyuzhnaya M.G."/>
            <person name="Klotz M.G."/>
            <person name="Jetten M.S."/>
            <person name="Op den Camp H.J."/>
            <person name="Vuilleumier S."/>
            <person name="Bringel F."/>
            <person name="Dispirito A.A."/>
            <person name="Murrell J.C."/>
            <person name="Bruce D."/>
            <person name="Cheng J.F."/>
            <person name="Copeland A."/>
            <person name="Goodwin L."/>
            <person name="Hauser L."/>
            <person name="Lajus A."/>
            <person name="Land M.L."/>
            <person name="Lapidus A."/>
            <person name="Lucas S."/>
            <person name="Medigue C."/>
            <person name="Pitluck S."/>
            <person name="Woyke T."/>
            <person name="Zeytun A."/>
            <person name="Stein L.Y."/>
        </authorList>
    </citation>
    <scope>NUCLEOTIDE SEQUENCE [LARGE SCALE GENOMIC DNA]</scope>
    <source>
        <strain evidence="2 3">BG8</strain>
    </source>
</reference>
<keyword evidence="1" id="KW-1133">Transmembrane helix</keyword>
<evidence type="ECO:0000313" key="3">
    <source>
        <dbReference type="Proteomes" id="UP000005090"/>
    </source>
</evidence>
<dbReference type="RefSeq" id="WP_005374522.1">
    <property type="nucleotide sequence ID" value="NZ_CM001475.1"/>
</dbReference>
<dbReference type="AlphaFoldDB" id="H8GGZ4"/>